<evidence type="ECO:0000313" key="9">
    <source>
        <dbReference type="EMBL" id="AEF81631.1"/>
    </source>
</evidence>
<reference evidence="10" key="1">
    <citation type="submission" date="2009-12" db="EMBL/GenBank/DDBJ databases">
        <title>Complete sequence of Treponema azotonutricium strain ZAS-9.</title>
        <authorList>
            <person name="Tetu S.G."/>
            <person name="Matson E."/>
            <person name="Ren Q."/>
            <person name="Seshadri R."/>
            <person name="Elbourne L."/>
            <person name="Hassan K.A."/>
            <person name="Durkin A."/>
            <person name="Radune D."/>
            <person name="Mohamoud Y."/>
            <person name="Shay R."/>
            <person name="Jin S."/>
            <person name="Zhang X."/>
            <person name="Lucey K."/>
            <person name="Ballor N.R."/>
            <person name="Ottesen E."/>
            <person name="Rosenthal R."/>
            <person name="Allen A."/>
            <person name="Leadbetter J.R."/>
            <person name="Paulsen I.T."/>
        </authorList>
    </citation>
    <scope>NUCLEOTIDE SEQUENCE [LARGE SCALE GENOMIC DNA]</scope>
    <source>
        <strain evidence="10">ATCC BAA-888 / DSM 13862 / ZAS-9</strain>
    </source>
</reference>
<dbReference type="PIRSF" id="PIRSF005651">
    <property type="entry name" value="HflC"/>
    <property type="match status" value="1"/>
</dbReference>
<keyword evidence="5 7" id="KW-0472">Membrane</keyword>
<sequence>MKKFFTFIIVLAIIVIAVLIMGPFYVVDEGELAVIVQMGRLTDVITEAGLHIKVPFIDDVVRYPKRIMAWDGEQKSMPTREKQYIWVDVTARWRISDPKKFYESIKTIDAAYQKLAEVIDSEVRTVTAENYLRESVRNSNMILEQLQNSEAAASEGENILTPQVIESEGTREPILRGRRQLAEEILARSRRMVPEYGIELIDVVTRQIRYNDELTQSVYARMIKERNQIAQYRRSEGEGKKAEWMGRMSNERMSILSDAYAKAEAIRGAADADASRTYAEAYNRDRDFFDFWRAVESYRTTLPNFDKTLSTNMDYFRYLYSPRGR</sequence>
<feature type="transmembrane region" description="Helical" evidence="7">
    <location>
        <begin position="7"/>
        <end position="27"/>
    </location>
</feature>
<dbReference type="NCBIfam" id="TIGR01932">
    <property type="entry name" value="hflC"/>
    <property type="match status" value="1"/>
</dbReference>
<dbReference type="SMART" id="SM00244">
    <property type="entry name" value="PHB"/>
    <property type="match status" value="1"/>
</dbReference>
<evidence type="ECO:0000256" key="5">
    <source>
        <dbReference type="ARBA" id="ARBA00023136"/>
    </source>
</evidence>
<dbReference type="HOGENOM" id="CLU_059167_1_1_12"/>
<dbReference type="Proteomes" id="UP000009222">
    <property type="component" value="Chromosome"/>
</dbReference>
<protein>
    <recommendedName>
        <fullName evidence="6">Protein HflC</fullName>
    </recommendedName>
</protein>
<evidence type="ECO:0000256" key="2">
    <source>
        <dbReference type="ARBA" id="ARBA00007862"/>
    </source>
</evidence>
<accession>F5YEY9</accession>
<evidence type="ECO:0000256" key="1">
    <source>
        <dbReference type="ARBA" id="ARBA00004167"/>
    </source>
</evidence>
<dbReference type="STRING" id="545695.TREAZ_0135"/>
<evidence type="ECO:0000256" key="3">
    <source>
        <dbReference type="ARBA" id="ARBA00022692"/>
    </source>
</evidence>
<evidence type="ECO:0000256" key="4">
    <source>
        <dbReference type="ARBA" id="ARBA00022989"/>
    </source>
</evidence>
<comment type="similarity">
    <text evidence="2 6">Belongs to the band 7/mec-2 family. HflC subfamily.</text>
</comment>
<dbReference type="InterPro" id="IPR036013">
    <property type="entry name" value="Band_7/SPFH_dom_sf"/>
</dbReference>
<dbReference type="MEROPS" id="I87.001"/>
<dbReference type="EMBL" id="CP001841">
    <property type="protein sequence ID" value="AEF81631.1"/>
    <property type="molecule type" value="Genomic_DNA"/>
</dbReference>
<feature type="domain" description="Band 7" evidence="8">
    <location>
        <begin position="22"/>
        <end position="222"/>
    </location>
</feature>
<comment type="function">
    <text evidence="6">HflC and HflK could regulate a protease.</text>
</comment>
<gene>
    <name evidence="9" type="primary">hflC</name>
    <name evidence="9" type="ordered locus">TREAZ_0135</name>
</gene>
<dbReference type="KEGG" id="taz:TREAZ_0135"/>
<dbReference type="GO" id="GO:0016020">
    <property type="term" value="C:membrane"/>
    <property type="evidence" value="ECO:0007669"/>
    <property type="project" value="UniProtKB-SubCell"/>
</dbReference>
<evidence type="ECO:0000313" key="10">
    <source>
        <dbReference type="Proteomes" id="UP000009222"/>
    </source>
</evidence>
<dbReference type="InterPro" id="IPR001107">
    <property type="entry name" value="Band_7"/>
</dbReference>
<proteinExistence type="inferred from homology"/>
<dbReference type="CDD" id="cd03405">
    <property type="entry name" value="SPFH_HflC"/>
    <property type="match status" value="1"/>
</dbReference>
<reference evidence="9 10" key="2">
    <citation type="journal article" date="2011" name="ISME J.">
        <title>RNA-seq reveals cooperative metabolic interactions between two termite-gut spirochete species in co-culture.</title>
        <authorList>
            <person name="Rosenthal A.Z."/>
            <person name="Matson E.G."/>
            <person name="Eldar A."/>
            <person name="Leadbetter J.R."/>
        </authorList>
    </citation>
    <scope>NUCLEOTIDE SEQUENCE [LARGE SCALE GENOMIC DNA]</scope>
    <source>
        <strain evidence="10">ATCC BAA-888 / DSM 13862 / ZAS-9</strain>
    </source>
</reference>
<dbReference type="AlphaFoldDB" id="F5YEY9"/>
<keyword evidence="3 7" id="KW-0812">Transmembrane</keyword>
<evidence type="ECO:0000256" key="6">
    <source>
        <dbReference type="PIRNR" id="PIRNR005651"/>
    </source>
</evidence>
<dbReference type="Pfam" id="PF01145">
    <property type="entry name" value="Band_7"/>
    <property type="match status" value="1"/>
</dbReference>
<keyword evidence="4 7" id="KW-1133">Transmembrane helix</keyword>
<dbReference type="InParanoid" id="F5YEY9"/>
<dbReference type="PANTHER" id="PTHR42911">
    <property type="entry name" value="MODULATOR OF FTSH PROTEASE HFLC"/>
    <property type="match status" value="1"/>
</dbReference>
<dbReference type="Gene3D" id="3.30.479.30">
    <property type="entry name" value="Band 7 domain"/>
    <property type="match status" value="1"/>
</dbReference>
<dbReference type="OrthoDB" id="9809197at2"/>
<organism evidence="9 10">
    <name type="scientific">Leadbettera azotonutricia (strain ATCC BAA-888 / DSM 13862 / ZAS-9)</name>
    <name type="common">Treponema azotonutricium</name>
    <dbReference type="NCBI Taxonomy" id="545695"/>
    <lineage>
        <taxon>Bacteria</taxon>
        <taxon>Pseudomonadati</taxon>
        <taxon>Spirochaetota</taxon>
        <taxon>Spirochaetia</taxon>
        <taxon>Spirochaetales</taxon>
        <taxon>Breznakiellaceae</taxon>
        <taxon>Leadbettera</taxon>
    </lineage>
</organism>
<name>F5YEY9_LEAAZ</name>
<keyword evidence="10" id="KW-1185">Reference proteome</keyword>
<comment type="subcellular location">
    <subcellularLocation>
        <location evidence="1">Membrane</location>
        <topology evidence="1">Single-pass membrane protein</topology>
    </subcellularLocation>
</comment>
<evidence type="ECO:0000259" key="8">
    <source>
        <dbReference type="SMART" id="SM00244"/>
    </source>
</evidence>
<dbReference type="InterPro" id="IPR010200">
    <property type="entry name" value="HflC"/>
</dbReference>
<dbReference type="eggNOG" id="COG0330">
    <property type="taxonomic scope" value="Bacteria"/>
</dbReference>
<dbReference type="SUPFAM" id="SSF117892">
    <property type="entry name" value="Band 7/SPFH domain"/>
    <property type="match status" value="2"/>
</dbReference>
<evidence type="ECO:0000256" key="7">
    <source>
        <dbReference type="SAM" id="Phobius"/>
    </source>
</evidence>
<dbReference type="PANTHER" id="PTHR42911:SF1">
    <property type="entry name" value="MODULATOR OF FTSH PROTEASE HFLC"/>
    <property type="match status" value="1"/>
</dbReference>
<dbReference type="RefSeq" id="WP_015711788.1">
    <property type="nucleotide sequence ID" value="NC_015577.1"/>
</dbReference>